<dbReference type="GO" id="GO:0005975">
    <property type="term" value="P:carbohydrate metabolic process"/>
    <property type="evidence" value="ECO:0007669"/>
    <property type="project" value="UniProtKB-ARBA"/>
</dbReference>
<protein>
    <recommendedName>
        <fullName evidence="4">Alpha glucuronidase N-terminal domain-containing protein</fullName>
    </recommendedName>
</protein>
<evidence type="ECO:0000256" key="1">
    <source>
        <dbReference type="ARBA" id="ARBA00022801"/>
    </source>
</evidence>
<dbReference type="InterPro" id="IPR029018">
    <property type="entry name" value="Hex-like_dom2"/>
</dbReference>
<dbReference type="PATRIC" id="fig|742737.3.peg.4453"/>
<dbReference type="GO" id="GO:0016787">
    <property type="term" value="F:hydrolase activity"/>
    <property type="evidence" value="ECO:0007669"/>
    <property type="project" value="UniProtKB-KW"/>
</dbReference>
<dbReference type="PANTHER" id="PTHR47406:SF2">
    <property type="entry name" value="ALPHA GLUCURONIDASE N-TERMINAL DOMAIN-CONTAINING PROTEIN"/>
    <property type="match status" value="1"/>
</dbReference>
<dbReference type="InterPro" id="IPR032287">
    <property type="entry name" value="DUF4838"/>
</dbReference>
<keyword evidence="3" id="KW-1185">Reference proteome</keyword>
<dbReference type="Proteomes" id="UP000005384">
    <property type="component" value="Unassembled WGS sequence"/>
</dbReference>
<dbReference type="Pfam" id="PF16126">
    <property type="entry name" value="DUF4838"/>
    <property type="match status" value="1"/>
</dbReference>
<reference evidence="2 3" key="1">
    <citation type="submission" date="2011-08" db="EMBL/GenBank/DDBJ databases">
        <title>The Genome Sequence of Clostridium hathewayi WAL-18680.</title>
        <authorList>
            <consortium name="The Broad Institute Genome Sequencing Platform"/>
            <person name="Earl A."/>
            <person name="Ward D."/>
            <person name="Feldgarden M."/>
            <person name="Gevers D."/>
            <person name="Finegold S.M."/>
            <person name="Summanen P.H."/>
            <person name="Molitoris D.R."/>
            <person name="Song M."/>
            <person name="Daigneault M."/>
            <person name="Allen-Vercoe E."/>
            <person name="Young S.K."/>
            <person name="Zeng Q."/>
            <person name="Gargeya S."/>
            <person name="Fitzgerald M."/>
            <person name="Haas B."/>
            <person name="Abouelleil A."/>
            <person name="Alvarado L."/>
            <person name="Arachchi H.M."/>
            <person name="Berlin A."/>
            <person name="Brown A."/>
            <person name="Chapman S.B."/>
            <person name="Chen Z."/>
            <person name="Dunbar C."/>
            <person name="Freedman E."/>
            <person name="Gearin G."/>
            <person name="Gellesch M."/>
            <person name="Goldberg J."/>
            <person name="Griggs A."/>
            <person name="Gujja S."/>
            <person name="Heiman D."/>
            <person name="Howarth C."/>
            <person name="Larson L."/>
            <person name="Lui A."/>
            <person name="MacDonald P.J.P."/>
            <person name="Montmayeur A."/>
            <person name="Murphy C."/>
            <person name="Neiman D."/>
            <person name="Pearson M."/>
            <person name="Priest M."/>
            <person name="Roberts A."/>
            <person name="Saif S."/>
            <person name="Shea T."/>
            <person name="Shenoy N."/>
            <person name="Sisk P."/>
            <person name="Stolte C."/>
            <person name="Sykes S."/>
            <person name="Wortman J."/>
            <person name="Nusbaum C."/>
            <person name="Birren B."/>
        </authorList>
    </citation>
    <scope>NUCLEOTIDE SEQUENCE [LARGE SCALE GENOMIC DNA]</scope>
    <source>
        <strain evidence="2 3">WAL-18680</strain>
    </source>
</reference>
<dbReference type="EMBL" id="ADLN01000120">
    <property type="protein sequence ID" value="EHI57359.1"/>
    <property type="molecule type" value="Genomic_DNA"/>
</dbReference>
<accession>G5ILU0</accession>
<proteinExistence type="predicted"/>
<dbReference type="RefSeq" id="WP_006782456.1">
    <property type="nucleotide sequence ID" value="NZ_CP040506.1"/>
</dbReference>
<dbReference type="OrthoDB" id="5136785at2"/>
<name>G5ILU0_9FIRM</name>
<dbReference type="HOGENOM" id="CLU_019083_0_0_9"/>
<evidence type="ECO:0008006" key="4">
    <source>
        <dbReference type="Google" id="ProtNLM"/>
    </source>
</evidence>
<evidence type="ECO:0000313" key="2">
    <source>
        <dbReference type="EMBL" id="EHI57359.1"/>
    </source>
</evidence>
<keyword evidence="1" id="KW-0378">Hydrolase</keyword>
<comment type="caution">
    <text evidence="2">The sequence shown here is derived from an EMBL/GenBank/DDBJ whole genome shotgun (WGS) entry which is preliminary data.</text>
</comment>
<dbReference type="PANTHER" id="PTHR47406">
    <property type="entry name" value="COAGULATION FACTOR 5/8 TYPE, C-TERMINAL"/>
    <property type="match status" value="1"/>
</dbReference>
<evidence type="ECO:0000313" key="3">
    <source>
        <dbReference type="Proteomes" id="UP000005384"/>
    </source>
</evidence>
<sequence length="622" mass="71519">MVIVEHKTANAVIVMPKEPTPVERFAALELQYYIGKMSGAMIPLITDAETFAGNRLLIGGPEHNAYTRDCISSEDFKAKVPGPEGMMIQTFGEQNLVLAGSDGAAYERERGTLYAVYEFLERWFGCSFAAYGCRGSEIGEVVPMSETLSVGDISYVKKNCDLWYRTAIVQFDAFEVNSLPHHELTVSLIDWLAKNRINRVMLMLTSYEMVKKSELFEEFVKRGICMTVGHHDSAMFFLPPYGNEFFTEEYYVSHPEYYRLEEDGTRFNPSTKWHGQLIFDMRNKEGIEQIADNMVRWVEANPYVDIINFWPNDDVDPQCCCEECGKHDKVDNYVWMTNEIAARVGRKCPDVQLDLLVYQDLWEAPEKMSFEKNLLIDVATWGPNMIRKFGAKDGSGLIGSDTEKNALGWAAYTDNLVYYDYYMTNFGSNQVYCPMADEIIKIYEHFVKTGYCKGSGTQMECYNLWNYLFNFYVHGRKGYDVSLSYEELEDRFLIIFGKAAPYVRDYLDYVEDFSDGQGENGNECAAYFAAHVDTDKVYHLFEQAYVAEENEILRDNLRLLRMAFRYSDLQTNEPDADEIIYISKEFGSFWGELGQAGYGISAYAKPGEVAFIPDKWYQIYSK</sequence>
<dbReference type="AlphaFoldDB" id="G5ILU0"/>
<gene>
    <name evidence="2" type="ORF">HMPREF9473_04468</name>
</gene>
<dbReference type="Gene3D" id="3.30.379.10">
    <property type="entry name" value="Chitobiase/beta-hexosaminidase domain 2-like"/>
    <property type="match status" value="1"/>
</dbReference>
<organism evidence="2 3">
    <name type="scientific">Hungatella hathewayi WAL-18680</name>
    <dbReference type="NCBI Taxonomy" id="742737"/>
    <lineage>
        <taxon>Bacteria</taxon>
        <taxon>Bacillati</taxon>
        <taxon>Bacillota</taxon>
        <taxon>Clostridia</taxon>
        <taxon>Lachnospirales</taxon>
        <taxon>Lachnospiraceae</taxon>
        <taxon>Hungatella</taxon>
    </lineage>
</organism>
<dbReference type="SUPFAM" id="SSF55545">
    <property type="entry name" value="beta-N-acetylhexosaminidase-like domain"/>
    <property type="match status" value="1"/>
</dbReference>